<gene>
    <name evidence="4" type="ORF">EAH_00014800</name>
</gene>
<evidence type="ECO:0000313" key="4">
    <source>
        <dbReference type="EMBL" id="CDI80382.1"/>
    </source>
</evidence>
<dbReference type="GeneID" id="25269550"/>
<evidence type="ECO:0000256" key="2">
    <source>
        <dbReference type="ARBA" id="ARBA00023186"/>
    </source>
</evidence>
<dbReference type="Gene3D" id="3.40.50.11260">
    <property type="match status" value="1"/>
</dbReference>
<evidence type="ECO:0000256" key="1">
    <source>
        <dbReference type="ARBA" id="ARBA00008239"/>
    </source>
</evidence>
<keyword evidence="2" id="KW-0143">Chaperone</keyword>
<dbReference type="Pfam" id="PF00183">
    <property type="entry name" value="HSP90"/>
    <property type="match status" value="1"/>
</dbReference>
<organism evidence="4 5">
    <name type="scientific">Eimeria acervulina</name>
    <name type="common">Coccidian parasite</name>
    <dbReference type="NCBI Taxonomy" id="5801"/>
    <lineage>
        <taxon>Eukaryota</taxon>
        <taxon>Sar</taxon>
        <taxon>Alveolata</taxon>
        <taxon>Apicomplexa</taxon>
        <taxon>Conoidasida</taxon>
        <taxon>Coccidia</taxon>
        <taxon>Eucoccidiorida</taxon>
        <taxon>Eimeriorina</taxon>
        <taxon>Eimeriidae</taxon>
        <taxon>Eimeria</taxon>
    </lineage>
</organism>
<comment type="similarity">
    <text evidence="1">Belongs to the heat shock protein 90 family.</text>
</comment>
<dbReference type="AlphaFoldDB" id="U6GLB9"/>
<dbReference type="Proteomes" id="UP000018050">
    <property type="component" value="Unassembled WGS sequence"/>
</dbReference>
<dbReference type="GO" id="GO:0005524">
    <property type="term" value="F:ATP binding"/>
    <property type="evidence" value="ECO:0007669"/>
    <property type="project" value="InterPro"/>
</dbReference>
<evidence type="ECO:0000313" key="5">
    <source>
        <dbReference type="Proteomes" id="UP000018050"/>
    </source>
</evidence>
<dbReference type="VEuPathDB" id="ToxoDB:EAH_00014800"/>
<feature type="region of interest" description="Disordered" evidence="3">
    <location>
        <begin position="165"/>
        <end position="186"/>
    </location>
</feature>
<dbReference type="GO" id="GO:0051082">
    <property type="term" value="F:unfolded protein binding"/>
    <property type="evidence" value="ECO:0007669"/>
    <property type="project" value="InterPro"/>
</dbReference>
<dbReference type="GO" id="GO:0140662">
    <property type="term" value="F:ATP-dependent protein folding chaperone"/>
    <property type="evidence" value="ECO:0007669"/>
    <property type="project" value="InterPro"/>
</dbReference>
<dbReference type="PANTHER" id="PTHR11528">
    <property type="entry name" value="HEAT SHOCK PROTEIN 90 FAMILY MEMBER"/>
    <property type="match status" value="1"/>
</dbReference>
<dbReference type="GO" id="GO:0016887">
    <property type="term" value="F:ATP hydrolysis activity"/>
    <property type="evidence" value="ECO:0007669"/>
    <property type="project" value="InterPro"/>
</dbReference>
<keyword evidence="5" id="KW-1185">Reference proteome</keyword>
<evidence type="ECO:0000256" key="3">
    <source>
        <dbReference type="SAM" id="MobiDB-lite"/>
    </source>
</evidence>
<sequence length="186" mass="21228">MVRCNETENVFIHRPLNMAGVTVVSQHNDGKQYLWESAYRAASTVQKDEKYELLDDGGQTSICYITGEKAVPNFPPPEKLAKKGYKVIYMTDKTDEDEVEQLKGCDDYKLRCCEKIGLQTDETQDAENKFEELKAEFDPLQKLIDEILHDRVDKLVLHQTYPTESQTLSAWGPPRTPASILPRNTS</sequence>
<proteinExistence type="inferred from homology"/>
<dbReference type="SUPFAM" id="SSF54211">
    <property type="entry name" value="Ribosomal protein S5 domain 2-like"/>
    <property type="match status" value="1"/>
</dbReference>
<dbReference type="InterPro" id="IPR020568">
    <property type="entry name" value="Ribosomal_Su5_D2-typ_SF"/>
</dbReference>
<protein>
    <submittedName>
        <fullName evidence="4">Uncharacterized protein</fullName>
    </submittedName>
</protein>
<dbReference type="EMBL" id="HG671193">
    <property type="protein sequence ID" value="CDI80382.1"/>
    <property type="molecule type" value="Genomic_DNA"/>
</dbReference>
<reference evidence="4" key="1">
    <citation type="submission" date="2013-10" db="EMBL/GenBank/DDBJ databases">
        <title>Genomic analysis of the causative agents of coccidiosis in chickens.</title>
        <authorList>
            <person name="Reid A.J."/>
            <person name="Blake D."/>
            <person name="Billington K."/>
            <person name="Browne H."/>
            <person name="Dunn M."/>
            <person name="Hung S."/>
            <person name="Kawahara F."/>
            <person name="Miranda-Saavedra D."/>
            <person name="Mourier T."/>
            <person name="Nagra H."/>
            <person name="Otto T.D."/>
            <person name="Rawlings N."/>
            <person name="Sanchez A."/>
            <person name="Sanders M."/>
            <person name="Subramaniam C."/>
            <person name="Tay Y."/>
            <person name="Dear P."/>
            <person name="Doerig C."/>
            <person name="Gruber A."/>
            <person name="Parkinson J."/>
            <person name="Shirley M."/>
            <person name="Wan K.L."/>
            <person name="Berriman M."/>
            <person name="Tomley F."/>
            <person name="Pain A."/>
        </authorList>
    </citation>
    <scope>NUCLEOTIDE SEQUENCE</scope>
    <source>
        <strain evidence="4">Houghton</strain>
    </source>
</reference>
<accession>U6GLB9</accession>
<reference evidence="4" key="2">
    <citation type="submission" date="2013-10" db="EMBL/GenBank/DDBJ databases">
        <authorList>
            <person name="Aslett M."/>
        </authorList>
    </citation>
    <scope>NUCLEOTIDE SEQUENCE</scope>
    <source>
        <strain evidence="4">Houghton</strain>
    </source>
</reference>
<dbReference type="InterPro" id="IPR001404">
    <property type="entry name" value="Hsp90_fam"/>
</dbReference>
<name>U6GLB9_EIMAC</name>
<dbReference type="RefSeq" id="XP_013249669.1">
    <property type="nucleotide sequence ID" value="XM_013394215.1"/>
</dbReference>